<dbReference type="OrthoDB" id="268518at2759"/>
<dbReference type="PROSITE" id="PS00139">
    <property type="entry name" value="THIOL_PROTEASE_CYS"/>
    <property type="match status" value="1"/>
</dbReference>
<dbReference type="InterPro" id="IPR000169">
    <property type="entry name" value="Pept_cys_AS"/>
</dbReference>
<reference evidence="9 10" key="1">
    <citation type="submission" date="2008-07" db="EMBL/GenBank/DDBJ databases">
        <authorList>
            <person name="El-Sayed N."/>
            <person name="Caler E."/>
            <person name="Inman J."/>
            <person name="Amedeo P."/>
            <person name="Hass B."/>
            <person name="Wortman J."/>
        </authorList>
    </citation>
    <scope>NUCLEOTIDE SEQUENCE [LARGE SCALE GENOMIC DNA]</scope>
    <source>
        <strain evidence="10">ATCC 50983 / TXsc</strain>
    </source>
</reference>
<sequence length="729" mass="82447">MSKDPRQYDKTEGFRLSGYSPSVMTKRVVHTATPGYTVQRQVVHSRPLAAAAVVVDDDHHHHKDHRTVIRSGPPPLGPAHAHLTGGQLGDYHPEYGRAGVVHRHSGAPPPGYVRVVSGGKPGQEAYYCPAVEKRYDNIEAAWAAYDHNKAVPQLGPASTYAHQNRLPPTGGFSSSSQGEDHRVSGRDSHKTKVGSRWWRTMRASQNPVDAPPPDKVPQPGRDKLFMDKDFSPLDSRRTIGPVSSEDGKSRLRLTPAERDEAVWIRIPDLIRMNCGLSHDDMVNLFDDTIEPNDLIQGVVGDCWLLASMACLAEFPDSVVERIEPKVISPEGKYTVSLYDHTKCRWEDITIDDYVPCKYYADYSQVPYRINQQGKRVYDGRVKPRMRYRPLFAAPHGNEMWCLILEKAMAKFVGSYSKIAGGHEPFAFMTMTGYSQVYEFKRKALDKDMSCAEVGVWQRGWAQWYSRDRPTCGYKPVQAGKTDRGGALSSQYSNDALFDKLLSYDGRNYLMAACITCFRQPETMQGYFRSDGLVLGHAYSLISACRVGNIRLVQLRNPHGKGDGMQTTEWNGRWSDADLTTWRAHPQLVAATGFAPGDDGMFWMSFEDFAAIFDKVMILAMSMSQPRAALSHSRRGRKSSCLPCFSRSRGDAPDMSRDFMRVEAERLTLGVAMKAILHDEDDDMQQRRNLLAYRQMSMYPYDPYLNAPQWVKADQRLWKKWLDEKGIDYR</sequence>
<dbReference type="PANTHER" id="PTHR10183">
    <property type="entry name" value="CALPAIN"/>
    <property type="match status" value="1"/>
</dbReference>
<feature type="compositionally biased region" description="Basic and acidic residues" evidence="7">
    <location>
        <begin position="178"/>
        <end position="190"/>
    </location>
</feature>
<feature type="region of interest" description="Disordered" evidence="7">
    <location>
        <begin position="159"/>
        <end position="194"/>
    </location>
</feature>
<keyword evidence="10" id="KW-1185">Reference proteome</keyword>
<dbReference type="Gene3D" id="3.90.70.10">
    <property type="entry name" value="Cysteine proteinases"/>
    <property type="match status" value="1"/>
</dbReference>
<dbReference type="InParanoid" id="C5LGQ1"/>
<dbReference type="SMART" id="SM00230">
    <property type="entry name" value="CysPc"/>
    <property type="match status" value="1"/>
</dbReference>
<organism evidence="10">
    <name type="scientific">Perkinsus marinus (strain ATCC 50983 / TXsc)</name>
    <dbReference type="NCBI Taxonomy" id="423536"/>
    <lineage>
        <taxon>Eukaryota</taxon>
        <taxon>Sar</taxon>
        <taxon>Alveolata</taxon>
        <taxon>Perkinsozoa</taxon>
        <taxon>Perkinsea</taxon>
        <taxon>Perkinsida</taxon>
        <taxon>Perkinsidae</taxon>
        <taxon>Perkinsus</taxon>
    </lineage>
</organism>
<dbReference type="RefSeq" id="XP_002772280.1">
    <property type="nucleotide sequence ID" value="XM_002772234.1"/>
</dbReference>
<protein>
    <submittedName>
        <fullName evidence="9">Calpain, putative</fullName>
    </submittedName>
</protein>
<keyword evidence="3 6" id="KW-0378">Hydrolase</keyword>
<evidence type="ECO:0000259" key="8">
    <source>
        <dbReference type="PROSITE" id="PS50203"/>
    </source>
</evidence>
<name>C5LGQ1_PERM5</name>
<evidence type="ECO:0000256" key="1">
    <source>
        <dbReference type="ARBA" id="ARBA00007623"/>
    </source>
</evidence>
<dbReference type="InterPro" id="IPR022684">
    <property type="entry name" value="Calpain_cysteine_protease"/>
</dbReference>
<dbReference type="InterPro" id="IPR001300">
    <property type="entry name" value="Peptidase_C2_calpain_cat"/>
</dbReference>
<dbReference type="PANTHER" id="PTHR10183:SF379">
    <property type="entry name" value="CALPAIN-5"/>
    <property type="match status" value="1"/>
</dbReference>
<keyword evidence="2 6" id="KW-0645">Protease</keyword>
<dbReference type="SUPFAM" id="SSF54001">
    <property type="entry name" value="Cysteine proteinases"/>
    <property type="match status" value="1"/>
</dbReference>
<dbReference type="InterPro" id="IPR038765">
    <property type="entry name" value="Papain-like_cys_pep_sf"/>
</dbReference>
<dbReference type="EMBL" id="GG681874">
    <property type="protein sequence ID" value="EER04096.1"/>
    <property type="molecule type" value="Genomic_DNA"/>
</dbReference>
<evidence type="ECO:0000256" key="6">
    <source>
        <dbReference type="PROSITE-ProRule" id="PRU00239"/>
    </source>
</evidence>
<keyword evidence="4 6" id="KW-0788">Thiol protease</keyword>
<evidence type="ECO:0000256" key="5">
    <source>
        <dbReference type="PIRSR" id="PIRSR622684-1"/>
    </source>
</evidence>
<feature type="active site" evidence="5 6">
    <location>
        <position position="556"/>
    </location>
</feature>
<evidence type="ECO:0000256" key="2">
    <source>
        <dbReference type="ARBA" id="ARBA00022670"/>
    </source>
</evidence>
<evidence type="ECO:0000256" key="7">
    <source>
        <dbReference type="SAM" id="MobiDB-lite"/>
    </source>
</evidence>
<evidence type="ECO:0000256" key="4">
    <source>
        <dbReference type="ARBA" id="ARBA00022807"/>
    </source>
</evidence>
<evidence type="ECO:0000313" key="10">
    <source>
        <dbReference type="Proteomes" id="UP000007800"/>
    </source>
</evidence>
<gene>
    <name evidence="9" type="ORF">Pmar_PMAR023083</name>
</gene>
<dbReference type="Pfam" id="PF00648">
    <property type="entry name" value="Peptidase_C2"/>
    <property type="match status" value="1"/>
</dbReference>
<accession>C5LGQ1</accession>
<feature type="active site" evidence="5 6">
    <location>
        <position position="536"/>
    </location>
</feature>
<evidence type="ECO:0000313" key="9">
    <source>
        <dbReference type="EMBL" id="EER04096.1"/>
    </source>
</evidence>
<dbReference type="GO" id="GO:0004198">
    <property type="term" value="F:calcium-dependent cysteine-type endopeptidase activity"/>
    <property type="evidence" value="ECO:0007669"/>
    <property type="project" value="InterPro"/>
</dbReference>
<dbReference type="GeneID" id="9045182"/>
<dbReference type="PRINTS" id="PR00704">
    <property type="entry name" value="CALPAIN"/>
</dbReference>
<dbReference type="Proteomes" id="UP000007800">
    <property type="component" value="Unassembled WGS sequence"/>
</dbReference>
<proteinExistence type="inferred from homology"/>
<feature type="active site" evidence="5 6">
    <location>
        <position position="302"/>
    </location>
</feature>
<dbReference type="PROSITE" id="PS50203">
    <property type="entry name" value="CALPAIN_CAT"/>
    <property type="match status" value="1"/>
</dbReference>
<dbReference type="AlphaFoldDB" id="C5LGQ1"/>
<feature type="domain" description="Calpain catalytic" evidence="8">
    <location>
        <begin position="224"/>
        <end position="621"/>
    </location>
</feature>
<dbReference type="GO" id="GO:0006508">
    <property type="term" value="P:proteolysis"/>
    <property type="evidence" value="ECO:0007669"/>
    <property type="project" value="UniProtKB-KW"/>
</dbReference>
<comment type="similarity">
    <text evidence="1">Belongs to the peptidase C2 family.</text>
</comment>
<evidence type="ECO:0000256" key="3">
    <source>
        <dbReference type="ARBA" id="ARBA00022801"/>
    </source>
</evidence>